<dbReference type="InterPro" id="IPR027417">
    <property type="entry name" value="P-loop_NTPase"/>
</dbReference>
<keyword evidence="11" id="KW-1185">Reference proteome</keyword>
<evidence type="ECO:0000313" key="10">
    <source>
        <dbReference type="EMBL" id="MDC0672946.1"/>
    </source>
</evidence>
<evidence type="ECO:0000256" key="8">
    <source>
        <dbReference type="ARBA" id="ARBA00048090"/>
    </source>
</evidence>
<dbReference type="Proteomes" id="UP001217838">
    <property type="component" value="Unassembled WGS sequence"/>
</dbReference>
<sequence>MVIVVMGVSGAGKTTVGQRLAAALAARFIDADDFHPPANLAKMAAGVPLDEADRAPWLHALAAAIDGWLRQPGDVVLACSALRASHRQALRRHPSRVVFVYLQISEEVARDRLLARRGHFFKADMLGSQLETLEPPDDAFTVDASQLVDTIVAELVAHLAPRRTT</sequence>
<evidence type="ECO:0000256" key="4">
    <source>
        <dbReference type="ARBA" id="ARBA00022679"/>
    </source>
</evidence>
<accession>A0ABT5BFL4</accession>
<dbReference type="PANTHER" id="PTHR43442:SF3">
    <property type="entry name" value="GLUCONOKINASE-RELATED"/>
    <property type="match status" value="1"/>
</dbReference>
<keyword evidence="5 9" id="KW-0547">Nucleotide-binding</keyword>
<dbReference type="Gene3D" id="3.40.50.300">
    <property type="entry name" value="P-loop containing nucleotide triphosphate hydrolases"/>
    <property type="match status" value="1"/>
</dbReference>
<evidence type="ECO:0000256" key="5">
    <source>
        <dbReference type="ARBA" id="ARBA00022741"/>
    </source>
</evidence>
<dbReference type="EMBL" id="JAQNDN010000020">
    <property type="protein sequence ID" value="MDC0672946.1"/>
    <property type="molecule type" value="Genomic_DNA"/>
</dbReference>
<dbReference type="PANTHER" id="PTHR43442">
    <property type="entry name" value="GLUCONOKINASE-RELATED"/>
    <property type="match status" value="1"/>
</dbReference>
<comment type="catalytic activity">
    <reaction evidence="8 9">
        <text>D-gluconate + ATP = 6-phospho-D-gluconate + ADP + H(+)</text>
        <dbReference type="Rhea" id="RHEA:19433"/>
        <dbReference type="ChEBI" id="CHEBI:15378"/>
        <dbReference type="ChEBI" id="CHEBI:18391"/>
        <dbReference type="ChEBI" id="CHEBI:30616"/>
        <dbReference type="ChEBI" id="CHEBI:58759"/>
        <dbReference type="ChEBI" id="CHEBI:456216"/>
        <dbReference type="EC" id="2.7.1.12"/>
    </reaction>
</comment>
<dbReference type="NCBIfam" id="TIGR01313">
    <property type="entry name" value="therm_gnt_kin"/>
    <property type="match status" value="1"/>
</dbReference>
<comment type="caution">
    <text evidence="10">The sequence shown here is derived from an EMBL/GenBank/DDBJ whole genome shotgun (WGS) entry which is preliminary data.</text>
</comment>
<name>A0ABT5BFL4_9BACT</name>
<evidence type="ECO:0000313" key="11">
    <source>
        <dbReference type="Proteomes" id="UP001217838"/>
    </source>
</evidence>
<keyword evidence="7 9" id="KW-0067">ATP-binding</keyword>
<evidence type="ECO:0000256" key="9">
    <source>
        <dbReference type="RuleBase" id="RU363066"/>
    </source>
</evidence>
<reference evidence="10 11" key="1">
    <citation type="submission" date="2022-11" db="EMBL/GenBank/DDBJ databases">
        <title>Minimal conservation of predation-associated metabolite biosynthetic gene clusters underscores biosynthetic potential of Myxococcota including descriptions for ten novel species: Archangium lansinium sp. nov., Myxococcus landrumus sp. nov., Nannocystis bai.</title>
        <authorList>
            <person name="Ahearne A."/>
            <person name="Stevens C."/>
            <person name="Dowd S."/>
        </authorList>
    </citation>
    <scope>NUCLEOTIDE SEQUENCE [LARGE SCALE GENOMIC DNA]</scope>
    <source>
        <strain evidence="10 11">NCELM</strain>
    </source>
</reference>
<evidence type="ECO:0000256" key="7">
    <source>
        <dbReference type="ARBA" id="ARBA00022840"/>
    </source>
</evidence>
<dbReference type="Pfam" id="PF13671">
    <property type="entry name" value="AAA_33"/>
    <property type="match status" value="1"/>
</dbReference>
<proteinExistence type="inferred from homology"/>
<organism evidence="10 11">
    <name type="scientific">Nannocystis radixulma</name>
    <dbReference type="NCBI Taxonomy" id="2995305"/>
    <lineage>
        <taxon>Bacteria</taxon>
        <taxon>Pseudomonadati</taxon>
        <taxon>Myxococcota</taxon>
        <taxon>Polyangia</taxon>
        <taxon>Nannocystales</taxon>
        <taxon>Nannocystaceae</taxon>
        <taxon>Nannocystis</taxon>
    </lineage>
</organism>
<comment type="pathway">
    <text evidence="1">Carbohydrate acid metabolism.</text>
</comment>
<evidence type="ECO:0000256" key="6">
    <source>
        <dbReference type="ARBA" id="ARBA00022777"/>
    </source>
</evidence>
<keyword evidence="6 9" id="KW-0418">Kinase</keyword>
<dbReference type="EC" id="2.7.1.12" evidence="3 9"/>
<evidence type="ECO:0000256" key="2">
    <source>
        <dbReference type="ARBA" id="ARBA00008420"/>
    </source>
</evidence>
<comment type="similarity">
    <text evidence="2 9">Belongs to the gluconokinase GntK/GntV family.</text>
</comment>
<evidence type="ECO:0000256" key="1">
    <source>
        <dbReference type="ARBA" id="ARBA00004761"/>
    </source>
</evidence>
<keyword evidence="4 9" id="KW-0808">Transferase</keyword>
<evidence type="ECO:0000256" key="3">
    <source>
        <dbReference type="ARBA" id="ARBA00012054"/>
    </source>
</evidence>
<gene>
    <name evidence="10" type="ORF">POL58_34655</name>
</gene>
<protein>
    <recommendedName>
        <fullName evidence="3 9">Gluconokinase</fullName>
        <ecNumber evidence="3 9">2.7.1.12</ecNumber>
    </recommendedName>
</protein>
<dbReference type="InterPro" id="IPR006001">
    <property type="entry name" value="Therm_gnt_kin"/>
</dbReference>
<dbReference type="CDD" id="cd02021">
    <property type="entry name" value="GntK"/>
    <property type="match status" value="1"/>
</dbReference>
<dbReference type="SUPFAM" id="SSF52540">
    <property type="entry name" value="P-loop containing nucleoside triphosphate hydrolases"/>
    <property type="match status" value="1"/>
</dbReference>